<dbReference type="Pfam" id="PF02990">
    <property type="entry name" value="EMP70"/>
    <property type="match status" value="1"/>
</dbReference>
<feature type="transmembrane region" description="Helical" evidence="7">
    <location>
        <begin position="445"/>
        <end position="470"/>
    </location>
</feature>
<accession>A0A9Q0RAJ9</accession>
<feature type="transmembrane region" description="Helical" evidence="7">
    <location>
        <begin position="547"/>
        <end position="576"/>
    </location>
</feature>
<feature type="transmembrane region" description="Helical" evidence="7">
    <location>
        <begin position="324"/>
        <end position="344"/>
    </location>
</feature>
<evidence type="ECO:0000256" key="7">
    <source>
        <dbReference type="RuleBase" id="RU363079"/>
    </source>
</evidence>
<keyword evidence="4 7" id="KW-0732">Signal</keyword>
<dbReference type="GO" id="GO:0072657">
    <property type="term" value="P:protein localization to membrane"/>
    <property type="evidence" value="ECO:0007669"/>
    <property type="project" value="TreeGrafter"/>
</dbReference>
<dbReference type="OMA" id="XVAVCCI"/>
<dbReference type="Proteomes" id="UP001149090">
    <property type="component" value="Unassembled WGS sequence"/>
</dbReference>
<dbReference type="PANTHER" id="PTHR10766:SF41">
    <property type="entry name" value="TRANSMEMBRANE 9 SUPERFAMILY MEMBER 3"/>
    <property type="match status" value="1"/>
</dbReference>
<feature type="transmembrane region" description="Helical" evidence="7">
    <location>
        <begin position="214"/>
        <end position="235"/>
    </location>
</feature>
<proteinExistence type="inferred from homology"/>
<dbReference type="EMBL" id="JAPDFW010000076">
    <property type="protein sequence ID" value="KAJ5073182.1"/>
    <property type="molecule type" value="Genomic_DNA"/>
</dbReference>
<name>A0A9Q0RAJ9_ANAIG</name>
<feature type="signal peptide" evidence="7">
    <location>
        <begin position="1"/>
        <end position="22"/>
    </location>
</feature>
<keyword evidence="6 7" id="KW-0472">Membrane</keyword>
<dbReference type="GO" id="GO:0016020">
    <property type="term" value="C:membrane"/>
    <property type="evidence" value="ECO:0007669"/>
    <property type="project" value="UniProtKB-SubCell"/>
</dbReference>
<reference evidence="8" key="1">
    <citation type="submission" date="2022-10" db="EMBL/GenBank/DDBJ databases">
        <title>Novel sulphate-reducing endosymbionts in the free-living metamonad Anaeramoeba.</title>
        <authorList>
            <person name="Jerlstrom-Hultqvist J."/>
            <person name="Cepicka I."/>
            <person name="Gallot-Lavallee L."/>
            <person name="Salas-Leiva D."/>
            <person name="Curtis B.A."/>
            <person name="Zahonova K."/>
            <person name="Pipaliya S."/>
            <person name="Dacks J."/>
            <person name="Roger A.J."/>
        </authorList>
    </citation>
    <scope>NUCLEOTIDE SEQUENCE</scope>
    <source>
        <strain evidence="8">BMAN</strain>
    </source>
</reference>
<dbReference type="PANTHER" id="PTHR10766">
    <property type="entry name" value="TRANSMEMBRANE 9 SUPERFAMILY PROTEIN"/>
    <property type="match status" value="1"/>
</dbReference>
<feature type="transmembrane region" description="Helical" evidence="7">
    <location>
        <begin position="287"/>
        <end position="312"/>
    </location>
</feature>
<feature type="transmembrane region" description="Helical" evidence="7">
    <location>
        <begin position="476"/>
        <end position="504"/>
    </location>
</feature>
<dbReference type="InterPro" id="IPR004240">
    <property type="entry name" value="EMP70"/>
</dbReference>
<evidence type="ECO:0000256" key="2">
    <source>
        <dbReference type="ARBA" id="ARBA00005227"/>
    </source>
</evidence>
<evidence type="ECO:0000256" key="6">
    <source>
        <dbReference type="ARBA" id="ARBA00023136"/>
    </source>
</evidence>
<feature type="chain" id="PRO_5040541999" description="Transmembrane 9 superfamily member" evidence="7">
    <location>
        <begin position="23"/>
        <end position="586"/>
    </location>
</feature>
<feature type="transmembrane region" description="Helical" evidence="7">
    <location>
        <begin position="516"/>
        <end position="535"/>
    </location>
</feature>
<evidence type="ECO:0000256" key="1">
    <source>
        <dbReference type="ARBA" id="ARBA00004141"/>
    </source>
</evidence>
<evidence type="ECO:0000256" key="5">
    <source>
        <dbReference type="ARBA" id="ARBA00022989"/>
    </source>
</evidence>
<dbReference type="AlphaFoldDB" id="A0A9Q0RAJ9"/>
<keyword evidence="5 7" id="KW-1133">Transmembrane helix</keyword>
<feature type="transmembrane region" description="Helical" evidence="7">
    <location>
        <begin position="356"/>
        <end position="381"/>
    </location>
</feature>
<organism evidence="8 9">
    <name type="scientific">Anaeramoeba ignava</name>
    <name type="common">Anaerobic marine amoeba</name>
    <dbReference type="NCBI Taxonomy" id="1746090"/>
    <lineage>
        <taxon>Eukaryota</taxon>
        <taxon>Metamonada</taxon>
        <taxon>Anaeramoebidae</taxon>
        <taxon>Anaeramoeba</taxon>
    </lineage>
</organism>
<keyword evidence="3 7" id="KW-0812">Transmembrane</keyword>
<comment type="caution">
    <text evidence="8">The sequence shown here is derived from an EMBL/GenBank/DDBJ whole genome shotgun (WGS) entry which is preliminary data.</text>
</comment>
<comment type="similarity">
    <text evidence="2 7">Belongs to the nonaspanin (TM9SF) (TC 9.A.2) family.</text>
</comment>
<comment type="subcellular location">
    <subcellularLocation>
        <location evidence="1">Membrane</location>
        <topology evidence="1">Multi-pass membrane protein</topology>
    </subcellularLocation>
</comment>
<sequence>MKLFIQVLPLIFSFILLQSSFCDEQDHKYTPFQELTVWENTIVHGSNPQEKYEYHSFPFCSATKSPKHPRESLGEALLGNQLYDSGIKLKFEVDQEEMVLCSQKLTQEAISIFKNAIKYEFFYEFFVDGLPVYGLIGTMKNDVPLIFTHKNFQITHTSFQILEVDIVPDNPQEFYVGEDITFTYSVYWEEINGDFNQRFTKYLDNDFFKHKTHLLSIINSTLLMLVAVIVAFSILKRVINKDYIEFKKSDQSEYLQELGLGESISREKASWKELQEDVFRSPKHLEIFSSFIGIGIQISITSILFIIQNLFFSYYETRGTSMNAFIITYIFTSFFSGFFSGGYYSLNHGRNWIKNIVITTSCLPAIGLIIVFFVNFIAFIYKSVNYVPFGTIILLLIIWIFVVLPINIFGAIIGRNFNFFKSYPIRNVSEIERPKRKSRNSHVRLLIFSTGIIPFACILIELHFILSSFWSYRIYYVYGFLFLIFLILIISIACVTVILVYVLLNNEEHRWHWISFFASSSTALYAFLYSIYYFYFRTKMEGVFQIIFYFSYTTLICLIFGLMCGSVGFLSAYFFVRKIYQGIKND</sequence>
<evidence type="ECO:0000313" key="8">
    <source>
        <dbReference type="EMBL" id="KAJ5073182.1"/>
    </source>
</evidence>
<dbReference type="OrthoDB" id="1666796at2759"/>
<evidence type="ECO:0000256" key="4">
    <source>
        <dbReference type="ARBA" id="ARBA00022729"/>
    </source>
</evidence>
<keyword evidence="9" id="KW-1185">Reference proteome</keyword>
<evidence type="ECO:0000256" key="3">
    <source>
        <dbReference type="ARBA" id="ARBA00022692"/>
    </source>
</evidence>
<evidence type="ECO:0000313" key="9">
    <source>
        <dbReference type="Proteomes" id="UP001149090"/>
    </source>
</evidence>
<protein>
    <recommendedName>
        <fullName evidence="7">Transmembrane 9 superfamily member</fullName>
    </recommendedName>
</protein>
<gene>
    <name evidence="8" type="ORF">M0811_08864</name>
</gene>
<feature type="transmembrane region" description="Helical" evidence="7">
    <location>
        <begin position="387"/>
        <end position="413"/>
    </location>
</feature>